<accession>A0A366DQ93</accession>
<proteinExistence type="predicted"/>
<dbReference type="RefSeq" id="WP_113870088.1">
    <property type="nucleotide sequence ID" value="NZ_BAABQN010000018.1"/>
</dbReference>
<dbReference type="Proteomes" id="UP000252254">
    <property type="component" value="Unassembled WGS sequence"/>
</dbReference>
<keyword evidence="2" id="KW-1185">Reference proteome</keyword>
<name>A0A366DQ93_9BACI</name>
<gene>
    <name evidence="1" type="ORF">DES48_11511</name>
</gene>
<organism evidence="1 2">
    <name type="scientific">Paraliobacillus ryukyuensis</name>
    <dbReference type="NCBI Taxonomy" id="200904"/>
    <lineage>
        <taxon>Bacteria</taxon>
        <taxon>Bacillati</taxon>
        <taxon>Bacillota</taxon>
        <taxon>Bacilli</taxon>
        <taxon>Bacillales</taxon>
        <taxon>Bacillaceae</taxon>
        <taxon>Paraliobacillus</taxon>
    </lineage>
</organism>
<evidence type="ECO:0000313" key="1">
    <source>
        <dbReference type="EMBL" id="RBO92273.1"/>
    </source>
</evidence>
<dbReference type="AlphaFoldDB" id="A0A366DQ93"/>
<evidence type="ECO:0000313" key="2">
    <source>
        <dbReference type="Proteomes" id="UP000252254"/>
    </source>
</evidence>
<sequence length="84" mass="9946">MGGFIAKQPNGLYCRFSTIVDCPTHYNMTRESYLNNATGNVKSREDGEEILRDWIRPFDEVLERFQPHNMTQEEFDKILWKMSV</sequence>
<dbReference type="EMBL" id="QNRI01000015">
    <property type="protein sequence ID" value="RBO92273.1"/>
    <property type="molecule type" value="Genomic_DNA"/>
</dbReference>
<protein>
    <submittedName>
        <fullName evidence="1">Uncharacterized protein</fullName>
    </submittedName>
</protein>
<comment type="caution">
    <text evidence="1">The sequence shown here is derived from an EMBL/GenBank/DDBJ whole genome shotgun (WGS) entry which is preliminary data.</text>
</comment>
<dbReference type="OrthoDB" id="2087711at2"/>
<reference evidence="1 2" key="1">
    <citation type="submission" date="2018-06" db="EMBL/GenBank/DDBJ databases">
        <title>Genomic Encyclopedia of Type Strains, Phase IV (KMG-IV): sequencing the most valuable type-strain genomes for metagenomic binning, comparative biology and taxonomic classification.</title>
        <authorList>
            <person name="Goeker M."/>
        </authorList>
    </citation>
    <scope>NUCLEOTIDE SEQUENCE [LARGE SCALE GENOMIC DNA]</scope>
    <source>
        <strain evidence="1 2">DSM 15140</strain>
    </source>
</reference>